<keyword evidence="3" id="KW-1185">Reference proteome</keyword>
<reference evidence="3" key="1">
    <citation type="journal article" date="2019" name="Int. J. Syst. Evol. Microbiol.">
        <title>The Global Catalogue of Microorganisms (GCM) 10K type strain sequencing project: providing services to taxonomists for standard genome sequencing and annotation.</title>
        <authorList>
            <consortium name="The Broad Institute Genomics Platform"/>
            <consortium name="The Broad Institute Genome Sequencing Center for Infectious Disease"/>
            <person name="Wu L."/>
            <person name="Ma J."/>
        </authorList>
    </citation>
    <scope>NUCLEOTIDE SEQUENCE [LARGE SCALE GENOMIC DNA]</scope>
    <source>
        <strain evidence="3">CGMCC 4.7177</strain>
    </source>
</reference>
<protein>
    <submittedName>
        <fullName evidence="2">Uncharacterized protein</fullName>
    </submittedName>
</protein>
<comment type="caution">
    <text evidence="2">The sequence shown here is derived from an EMBL/GenBank/DDBJ whole genome shotgun (WGS) entry which is preliminary data.</text>
</comment>
<evidence type="ECO:0000313" key="2">
    <source>
        <dbReference type="EMBL" id="MFC4501848.1"/>
    </source>
</evidence>
<name>A0ABV9APN1_9ACTN</name>
<keyword evidence="1" id="KW-0812">Transmembrane</keyword>
<proteinExistence type="predicted"/>
<keyword evidence="1" id="KW-1133">Transmembrane helix</keyword>
<dbReference type="RefSeq" id="WP_381173546.1">
    <property type="nucleotide sequence ID" value="NZ_JBHSFK010000012.1"/>
</dbReference>
<accession>A0ABV9APN1</accession>
<dbReference type="Proteomes" id="UP001595839">
    <property type="component" value="Unassembled WGS sequence"/>
</dbReference>
<keyword evidence="1" id="KW-0472">Membrane</keyword>
<dbReference type="EMBL" id="JBHSFK010000012">
    <property type="protein sequence ID" value="MFC4501848.1"/>
    <property type="molecule type" value="Genomic_DNA"/>
</dbReference>
<evidence type="ECO:0000256" key="1">
    <source>
        <dbReference type="SAM" id="Phobius"/>
    </source>
</evidence>
<evidence type="ECO:0000313" key="3">
    <source>
        <dbReference type="Proteomes" id="UP001595839"/>
    </source>
</evidence>
<feature type="transmembrane region" description="Helical" evidence="1">
    <location>
        <begin position="170"/>
        <end position="199"/>
    </location>
</feature>
<gene>
    <name evidence="2" type="ORF">ACFPIH_20325</name>
</gene>
<sequence>MARPADWSALGLSSDPTPGDAARIDEIITSQGALVTLADTIDSGLTEIKNTTDGAFIGETADALRKVIDGDLRNYVSTFRQAHEDAQAALRTFVGVMRTQQERADAALTAAAALAEDDDAGRETHKATAEDAKDVLSQAADTAASALTTAAESIASPIDECEAFWKALGWLALILIIPAIIVGGPLALFAIGLNVALLIKTAVDFSQGKASVTELVLSILGVIAPTTKGINVGAVFKGLKGAGISAFQGGKNLLLGGPNALGLLGRLTLGIDDGFRATGVWLNGGLRGINGVRFTPLTFMPGLKGFTMGGTGLGKGFGVVPVASELTVINLLGVKSFFAMRTVISGLNGIGRLGSSLGSTMLNGVRGLNGLRFFLPVAADEMGNGLLFALKIGVIDRGVFGMYRYGAFAGGQFLGVSSKISGAAASGLTLLRPGADLGGLSHINLSNFTPSPTGGLGSALTNLPPLNLSPSIGNVNLTGGLSGLGGSFNAPVPAIGARFTDLPAVTGISSVQMPQLGGLGSVNMPQLGGIGNVSLPQLGQISQVGAVGGAFRGADLAAGGVTGIGVSRIDVPSLGAVTSGPTAVRVEMPSMDARVTDIPSANGIGSLSNPSVGQVHIPSVSQVNVPTTGLGQVNVPTVNTGGVPDVPVVGVHQVTTPSLGSVTSGPTVVRVDAPAMSARLTDIPSANGMGSALGRVDVPPVGSVNVPSIGSVNVPSVGSVNVPSVGRMDVPATGSVNVPSLGRVDIPATGGVNVASVGHVDMPSVGRLDTPASANVTGSRGVVSNVPTGAAHVDVPPVSALGRVDVPVSATPTVSPGAVTPATVGVPHTPGGGLDVPTPATGGPGRNGTPGLPGDDSLIVDLPKLGRVDLTAFRDQHRTIQVFMERGQSLDFQHTFTNIPGLSPAVRVEVTPTATGPRVVPATPGVRAWYETPQDGGNQFLRVEEDLGRGSVRQTDYHLDASLNHQQIGTRVIEGIELQPLARQAPPPLGGSVAGPSGTNNAHTVNLPGLNGVRVDLTPGSRPSITNPNAVDGLRVDPIGDGNVVRITHVDGGETRRWDFDVDANGTRPVGAEHQVTLRGGTFDGHTVTTDVLPSGTGGVQRVDADGALQTDGGTHVPARGTQAAEFRVTGPDNRTVVYDADFQHAYDELPLNGGTSNGEVLRINANGTAAHLVGQPTVNVTVPAHGGFQVSEATGSWLRVYGNDGAYVHRVLPVPGDNMIRFPEGGRADHELLDATGGEVPGAQVRSQSGSGGFRIDHGGGQPHTVVDSSGVHTHDALPLNGGAAGGQFVHTPVGGVAGRPPVLTRTDADGAVEAAGVTRVGGEYHVPGANNRTAVYNANYTHTHDQLTLNGGALNREVLRIDPDDTAHLVGQPTVRVTVPDNGGFHVSEATGSWLRVYGNDGAYVHRVLPVPGDNMVRFPEGGRTAHDLLDATGGQLPRAHVQPQSGSGGFRIDHGAGQPHVVVDNAGTQTHTARPLNGGAADGQFVHTPVGGVAGRPPVLIRTDAAGAVEAAGVTRVGGEYHVPGANNRTAFYNANYTHTHDHLALNGGALHGGVLRIDANGTPSLNGPRAATVVAQPGDGNGFRVIRGTDHVAVDASGVHTATVRELTGGTAPHANGEFVHMPANGGPAVLKEADGSGFPNSTLTVRADGSFVVDHPTTFRVHRASDGTVETDNLRLQDSTGGLLGQSVRIHPGGALELLDNQLAEIPNVKVTARPGGGHRVEQADGGFQLHGNNGRLEHSVVNTGQGGIFRVDDANGTRLYDTVQLGDGIGTRFLRTDLNHLRVLDGDLTPTPGTVTPHANGTQYRVDGVGAPHAGEFKLYDADGRLNFQQINVIHEGQIKPGQRIDVTYPNPATGTKPTWERIHLNAAGNPRPQNANRPWYDGGTVDLKGLDHGRLRLLGHSGAEVFERRPLPFGNGGSIDAYHSSAGAGAFGRFNQRGVWTEFDGTGAATRHGTRHWGESGRSYFDVTTARGVDTRVHHFQQNPDGGHVLANLDRTVWTQSAGRSTWHRFDADYNHLAEGARKWGPGRGWTDTMNHPKTNASTLVHEKFGRFTPTPHDVRRYFQVEMGPDGLPKRDWMSHSAHGKENGRGTTLSNGDFLETQRLAEQRPPFFARWAMSGDYRATSLANASWLRFDGKYQIHEWRLMPADGGAPMRGVRFVSMSGVTTDIARNGTVVRVTGKVGSGNDLTVGNVPLPNGPNGRPVAQGNNYLPWSEGAGKLDGHRTYNQGDFTVQPGAGYRQADILFQDRFTTNRANGDWYSPDATKQWEVARTGLKDGSVVEYRPAPAVRPDGQAGNGDIAFRQNVHAGNGDWTRYDPHGMVVARKDTWPDPAAGGNNTVTITATGSAGAKNLEWRGPNNTRGPRVTEHKRGMETWAWDKESFQDFDGGRLIREHRLLGDGTTVDAWRVSRDPNTGAETWQWNKIDRHGNVMDFGDGAANRPRTWIDPNGTVLTQWHPNARWQDQVTTPDPNNPANVNTMTVQEIPARPATGAIHSWATDAPFRVREYVSDVGGTFNSNVWKEFDNGIDIRRKTDLGDGTFLESEEWHKQWRRYGGPTGTTLLEQRAISGYMWNTDTFGRTTLIGRETNYIGALGEYRGFSRMWREPNRWDFGRSVGGESVYTPFAGKAAQMLAVEMGQEWLLDFSMNLVVYGIVAAATGGEFGWNDVAKAAFGATVSAGVKGTLTAGHLATFRGGPWKTGLGQMDMGQPYSRRPNDDGWQGEFAGNEKVTRWRSGTYDFGVGMFGGALSGFIGGSASAAIFGVKDKNGNTVHLYGADALLVGAAGAAAGVIGGLTTGLARTIITQNIAGRWYHRQGFFDIFVVAGMGKMVDKIFSNMYLSGIVRDSVVGGNGWNGGGGT</sequence>
<organism evidence="2 3">
    <name type="scientific">Streptomyces vulcanius</name>
    <dbReference type="NCBI Taxonomy" id="1441876"/>
    <lineage>
        <taxon>Bacteria</taxon>
        <taxon>Bacillati</taxon>
        <taxon>Actinomycetota</taxon>
        <taxon>Actinomycetes</taxon>
        <taxon>Kitasatosporales</taxon>
        <taxon>Streptomycetaceae</taxon>
        <taxon>Streptomyces</taxon>
    </lineage>
</organism>